<dbReference type="AlphaFoldDB" id="A0A7M7HIV6"/>
<evidence type="ECO:0000259" key="3">
    <source>
        <dbReference type="PROSITE" id="PS51857"/>
    </source>
</evidence>
<feature type="compositionally biased region" description="Basic and acidic residues" evidence="2">
    <location>
        <begin position="216"/>
        <end position="228"/>
    </location>
</feature>
<dbReference type="GeneID" id="100890018"/>
<dbReference type="PANTHER" id="PTHR11544">
    <property type="entry name" value="COLD SHOCK DOMAIN CONTAINING PROTEINS"/>
    <property type="match status" value="1"/>
</dbReference>
<feature type="compositionally biased region" description="Polar residues" evidence="2">
    <location>
        <begin position="169"/>
        <end position="179"/>
    </location>
</feature>
<accession>A0A7M7HIV6</accession>
<feature type="compositionally biased region" description="Basic and acidic residues" evidence="2">
    <location>
        <begin position="282"/>
        <end position="291"/>
    </location>
</feature>
<dbReference type="CDD" id="cd04458">
    <property type="entry name" value="CSP_CDS"/>
    <property type="match status" value="1"/>
</dbReference>
<reference evidence="4" key="2">
    <citation type="submission" date="2021-01" db="UniProtKB">
        <authorList>
            <consortium name="EnsemblMetazoa"/>
        </authorList>
    </citation>
    <scope>IDENTIFICATION</scope>
</reference>
<evidence type="ECO:0000256" key="1">
    <source>
        <dbReference type="SAM" id="Coils"/>
    </source>
</evidence>
<dbReference type="SUPFAM" id="SSF50249">
    <property type="entry name" value="Nucleic acid-binding proteins"/>
    <property type="match status" value="1"/>
</dbReference>
<sequence length="743" mass="84085">MPRSRKSPRKSGKSMQHICSGVKGVVKSLQHDRSYGFIREKDSGREVFFHISGLVLDVCHRRCREAWTCQDARPIRVGDEVKYELYLAPKGYRAESVRVLNVEPVLGDFNPDQFHDDFVYDYYDWSRGSTGPGPTSNHRVSGGGPRRGRGQRQNGQGSGDLEDWGDWPTLNQHNNSTEPEPQPQPRHPASSNGGRGKGKDTKPGTSTSSNPTSGWDHVKAEHKVKDWSDWSTENQHSSTGPGPEPQPQPRHPTCTCSNGGRGKVKDTKPETSTSSNPTSGWDHVKAEHTVRENTQPHVTPPNSTELSGSAKQRERGNIFYKSATEDFSATVRIIRLENAITCYKNALSCSSNRDDEASASKNIGMASWKLATIALESETEESEKRQQSILKHFKEALKFFCTAYVLRSYKSASWGDKLVESWENCLEEACEWLAMLDTAERVAGFSELLGYVPDCSLKANGYIQYSTLLFHEGLTAWQDGEYKECYRFMRECYFPVQEAERLCEGDCSIKSEIAVLQEDVYIHTCVAESSMARATGDDLLEEHLKNEETVNTNIIWTVIDFYTQAAMLCRDKDLEQEAIAYSRLGRVYGKVLTLPSRGKDYYKKAIQLALSMTPRTFHGVGWFMESTKFVEDFQKRLNKDEEEDKDKEAALEEMKEDVDKLSEMATKKGDLDFVKDIYKTWPPKAPGAKLNEKLSTKKLLLKAISHYHPDKVDKEVHGKNWFYFSGEITRHLNSKYACQKGVE</sequence>
<dbReference type="SMART" id="SM00357">
    <property type="entry name" value="CSP"/>
    <property type="match status" value="1"/>
</dbReference>
<feature type="domain" description="CSD" evidence="3">
    <location>
        <begin position="21"/>
        <end position="99"/>
    </location>
</feature>
<feature type="compositionally biased region" description="Polar residues" evidence="2">
    <location>
        <begin position="292"/>
        <end position="310"/>
    </location>
</feature>
<dbReference type="RefSeq" id="XP_011663283.2">
    <property type="nucleotide sequence ID" value="XM_011664981.2"/>
</dbReference>
<feature type="coiled-coil region" evidence="1">
    <location>
        <begin position="630"/>
        <end position="664"/>
    </location>
</feature>
<dbReference type="PROSITE" id="PS00352">
    <property type="entry name" value="CSD_1"/>
    <property type="match status" value="1"/>
</dbReference>
<protein>
    <recommendedName>
        <fullName evidence="3">CSD domain-containing protein</fullName>
    </recommendedName>
</protein>
<feature type="compositionally biased region" description="Polar residues" evidence="2">
    <location>
        <begin position="229"/>
        <end position="239"/>
    </location>
</feature>
<dbReference type="Gene3D" id="2.40.50.140">
    <property type="entry name" value="Nucleic acid-binding proteins"/>
    <property type="match status" value="1"/>
</dbReference>
<dbReference type="InParanoid" id="A0A7M7HIV6"/>
<feature type="compositionally biased region" description="Polar residues" evidence="2">
    <location>
        <begin position="127"/>
        <end position="139"/>
    </location>
</feature>
<proteinExistence type="predicted"/>
<dbReference type="Pfam" id="PF00313">
    <property type="entry name" value="CSD"/>
    <property type="match status" value="1"/>
</dbReference>
<dbReference type="InterPro" id="IPR050181">
    <property type="entry name" value="Cold_shock_domain"/>
</dbReference>
<keyword evidence="1" id="KW-0175">Coiled coil</keyword>
<dbReference type="KEGG" id="spu:100890018"/>
<name>A0A7M7HIV6_STRPU</name>
<feature type="compositionally biased region" description="Low complexity" evidence="2">
    <location>
        <begin position="203"/>
        <end position="214"/>
    </location>
</feature>
<feature type="region of interest" description="Disordered" evidence="2">
    <location>
        <begin position="127"/>
        <end position="312"/>
    </location>
</feature>
<evidence type="ECO:0000256" key="2">
    <source>
        <dbReference type="SAM" id="MobiDB-lite"/>
    </source>
</evidence>
<reference evidence="5" key="1">
    <citation type="submission" date="2015-02" db="EMBL/GenBank/DDBJ databases">
        <title>Genome sequencing for Strongylocentrotus purpuratus.</title>
        <authorList>
            <person name="Murali S."/>
            <person name="Liu Y."/>
            <person name="Vee V."/>
            <person name="English A."/>
            <person name="Wang M."/>
            <person name="Skinner E."/>
            <person name="Han Y."/>
            <person name="Muzny D.M."/>
            <person name="Worley K.C."/>
            <person name="Gibbs R.A."/>
        </authorList>
    </citation>
    <scope>NUCLEOTIDE SEQUENCE</scope>
</reference>
<keyword evidence="5" id="KW-1185">Reference proteome</keyword>
<dbReference type="InterPro" id="IPR019844">
    <property type="entry name" value="CSD_CS"/>
</dbReference>
<dbReference type="InterPro" id="IPR012340">
    <property type="entry name" value="NA-bd_OB-fold"/>
</dbReference>
<feature type="compositionally biased region" description="Polar residues" evidence="2">
    <location>
        <begin position="270"/>
        <end position="279"/>
    </location>
</feature>
<dbReference type="EnsemblMetazoa" id="XM_011664981">
    <property type="protein sequence ID" value="XP_011663283"/>
    <property type="gene ID" value="LOC100890018"/>
</dbReference>
<dbReference type="OrthoDB" id="3135773at2759"/>
<dbReference type="InterPro" id="IPR002059">
    <property type="entry name" value="CSP_DNA-bd"/>
</dbReference>
<dbReference type="Proteomes" id="UP000007110">
    <property type="component" value="Unassembled WGS sequence"/>
</dbReference>
<dbReference type="InterPro" id="IPR011129">
    <property type="entry name" value="CSD"/>
</dbReference>
<dbReference type="GO" id="GO:0003676">
    <property type="term" value="F:nucleic acid binding"/>
    <property type="evidence" value="ECO:0007669"/>
    <property type="project" value="InterPro"/>
</dbReference>
<dbReference type="PROSITE" id="PS51857">
    <property type="entry name" value="CSD_2"/>
    <property type="match status" value="1"/>
</dbReference>
<evidence type="ECO:0000313" key="4">
    <source>
        <dbReference type="EnsemblMetazoa" id="XP_011663283"/>
    </source>
</evidence>
<evidence type="ECO:0000313" key="5">
    <source>
        <dbReference type="Proteomes" id="UP000007110"/>
    </source>
</evidence>
<organism evidence="4 5">
    <name type="scientific">Strongylocentrotus purpuratus</name>
    <name type="common">Purple sea urchin</name>
    <dbReference type="NCBI Taxonomy" id="7668"/>
    <lineage>
        <taxon>Eukaryota</taxon>
        <taxon>Metazoa</taxon>
        <taxon>Echinodermata</taxon>
        <taxon>Eleutherozoa</taxon>
        <taxon>Echinozoa</taxon>
        <taxon>Echinoidea</taxon>
        <taxon>Euechinoidea</taxon>
        <taxon>Echinacea</taxon>
        <taxon>Camarodonta</taxon>
        <taxon>Echinidea</taxon>
        <taxon>Strongylocentrotidae</taxon>
        <taxon>Strongylocentrotus</taxon>
    </lineage>
</organism>